<dbReference type="PANTHER" id="PTHR32241">
    <property type="entry name" value="PATATIN-LIKE PROTEIN 6"/>
    <property type="match status" value="1"/>
</dbReference>
<evidence type="ECO:0000256" key="2">
    <source>
        <dbReference type="ARBA" id="ARBA00022801"/>
    </source>
</evidence>
<evidence type="ECO:0000256" key="1">
    <source>
        <dbReference type="ARBA" id="ARBA00010240"/>
    </source>
</evidence>
<gene>
    <name evidence="8" type="ORF">Scep_027617</name>
</gene>
<dbReference type="GO" id="GO:0016787">
    <property type="term" value="F:hydrolase activity"/>
    <property type="evidence" value="ECO:0007669"/>
    <property type="project" value="UniProtKB-KW"/>
</dbReference>
<reference evidence="8 9" key="1">
    <citation type="submission" date="2024-01" db="EMBL/GenBank/DDBJ databases">
        <title>Genome assemblies of Stephania.</title>
        <authorList>
            <person name="Yang L."/>
        </authorList>
    </citation>
    <scope>NUCLEOTIDE SEQUENCE [LARGE SCALE GENOMIC DNA]</scope>
    <source>
        <strain evidence="8">JXDWG</strain>
        <tissue evidence="8">Leaf</tissue>
    </source>
</reference>
<evidence type="ECO:0000313" key="8">
    <source>
        <dbReference type="EMBL" id="KAK9088535.1"/>
    </source>
</evidence>
<dbReference type="Proteomes" id="UP001419268">
    <property type="component" value="Unassembled WGS sequence"/>
</dbReference>
<feature type="compositionally biased region" description="Low complexity" evidence="6">
    <location>
        <begin position="1"/>
        <end position="12"/>
    </location>
</feature>
<feature type="region of interest" description="Disordered" evidence="6">
    <location>
        <begin position="1"/>
        <end position="20"/>
    </location>
</feature>
<comment type="caution">
    <text evidence="5">Lacks conserved residue(s) required for the propagation of feature annotation.</text>
</comment>
<evidence type="ECO:0000256" key="3">
    <source>
        <dbReference type="ARBA" id="ARBA00022963"/>
    </source>
</evidence>
<evidence type="ECO:0000313" key="9">
    <source>
        <dbReference type="Proteomes" id="UP001419268"/>
    </source>
</evidence>
<dbReference type="GO" id="GO:0016042">
    <property type="term" value="P:lipid catabolic process"/>
    <property type="evidence" value="ECO:0007669"/>
    <property type="project" value="UniProtKB-KW"/>
</dbReference>
<dbReference type="Gene3D" id="3.40.1090.10">
    <property type="entry name" value="Cytosolic phospholipase A2 catalytic domain"/>
    <property type="match status" value="1"/>
</dbReference>
<dbReference type="SUPFAM" id="SSF52151">
    <property type="entry name" value="FabD/lysophospholipase-like"/>
    <property type="match status" value="1"/>
</dbReference>
<dbReference type="CDD" id="cd07199">
    <property type="entry name" value="Pat17_PNPLA8_PNPLA9_like"/>
    <property type="match status" value="1"/>
</dbReference>
<evidence type="ECO:0000256" key="5">
    <source>
        <dbReference type="PROSITE-ProRule" id="PRU01161"/>
    </source>
</evidence>
<evidence type="ECO:0000256" key="6">
    <source>
        <dbReference type="SAM" id="MobiDB-lite"/>
    </source>
</evidence>
<name>A0AAP0EAM8_9MAGN</name>
<feature type="domain" description="PNPLA" evidence="7">
    <location>
        <begin position="76"/>
        <end position="270"/>
    </location>
</feature>
<dbReference type="InterPro" id="IPR002641">
    <property type="entry name" value="PNPLA_dom"/>
</dbReference>
<dbReference type="AlphaFoldDB" id="A0AAP0EAM8"/>
<comment type="caution">
    <text evidence="8">The sequence shown here is derived from an EMBL/GenBank/DDBJ whole genome shotgun (WGS) entry which is preliminary data.</text>
</comment>
<organism evidence="8 9">
    <name type="scientific">Stephania cephalantha</name>
    <dbReference type="NCBI Taxonomy" id="152367"/>
    <lineage>
        <taxon>Eukaryota</taxon>
        <taxon>Viridiplantae</taxon>
        <taxon>Streptophyta</taxon>
        <taxon>Embryophyta</taxon>
        <taxon>Tracheophyta</taxon>
        <taxon>Spermatophyta</taxon>
        <taxon>Magnoliopsida</taxon>
        <taxon>Ranunculales</taxon>
        <taxon>Menispermaceae</taxon>
        <taxon>Menispermoideae</taxon>
        <taxon>Cissampelideae</taxon>
        <taxon>Stephania</taxon>
    </lineage>
</organism>
<evidence type="ECO:0000256" key="4">
    <source>
        <dbReference type="ARBA" id="ARBA00023098"/>
    </source>
</evidence>
<evidence type="ECO:0000259" key="7">
    <source>
        <dbReference type="PROSITE" id="PS51635"/>
    </source>
</evidence>
<keyword evidence="2" id="KW-0378">Hydrolase</keyword>
<dbReference type="PANTHER" id="PTHR32241:SF12">
    <property type="entry name" value="OS03G0784100 PROTEIN"/>
    <property type="match status" value="1"/>
</dbReference>
<keyword evidence="9" id="KW-1185">Reference proteome</keyword>
<sequence>MASTITSSSQSSPLPINDSTTTTTTAIELDKLTHEIFSILENKFLFGAYADPNQFLNTNKEDFKKTSSSPGKVRILSIDGNGFTDGILAAKSLAHLEEYLKSKTANPDARISDFFDIVAGSGVGGLLAALLFTRGTSDHDRPIFTADQALQFLIINRRKMLTRSAGIFRRRKTPAKFLRGVFGESTTLKDTLKPVLISCYDLSSRSPFLFSRADAFESDGYDFAMADACGAAIGGGDGTVDVVRSVDKRTTISAVGGAGIAMGNPTAAAITHVLNNKHEFPFCNGVEDLLVVSLGNGESDCSVQRSPSSACLAKIVGDGASDMVDQAVSMAFGDMMETNYVRIQANGLLLGEKKIEKSSLKGEEGKKLVGIAEEVLRQRNVESVMFKGKRVAQKTNVEKLELVGEEVIREQERRRRSIFPVVVFKQNSPRTSSATTSTVSSY</sequence>
<keyword evidence="4" id="KW-0443">Lipid metabolism</keyword>
<comment type="similarity">
    <text evidence="1">Belongs to the patatin family.</text>
</comment>
<dbReference type="InterPro" id="IPR016035">
    <property type="entry name" value="Acyl_Trfase/lysoPLipase"/>
</dbReference>
<protein>
    <recommendedName>
        <fullName evidence="7">PNPLA domain-containing protein</fullName>
    </recommendedName>
</protein>
<keyword evidence="3" id="KW-0442">Lipid degradation</keyword>
<accession>A0AAP0EAM8</accession>
<proteinExistence type="inferred from homology"/>
<dbReference type="EMBL" id="JBBNAG010000012">
    <property type="protein sequence ID" value="KAK9088535.1"/>
    <property type="molecule type" value="Genomic_DNA"/>
</dbReference>
<dbReference type="PROSITE" id="PS51635">
    <property type="entry name" value="PNPLA"/>
    <property type="match status" value="1"/>
</dbReference>